<keyword evidence="3" id="KW-1185">Reference proteome</keyword>
<dbReference type="AlphaFoldDB" id="A0A364K838"/>
<evidence type="ECO:0000256" key="1">
    <source>
        <dbReference type="SAM" id="Phobius"/>
    </source>
</evidence>
<dbReference type="Proteomes" id="UP000251213">
    <property type="component" value="Unassembled WGS sequence"/>
</dbReference>
<gene>
    <name evidence="2" type="ORF">DL897_05165</name>
</gene>
<accession>A0A364K838</accession>
<comment type="caution">
    <text evidence="2">The sequence shown here is derived from an EMBL/GenBank/DDBJ whole genome shotgun (WGS) entry which is preliminary data.</text>
</comment>
<reference evidence="2 3" key="2">
    <citation type="submission" date="2018-06" db="EMBL/GenBank/DDBJ databases">
        <authorList>
            <person name="Zhirakovskaya E."/>
        </authorList>
    </citation>
    <scope>NUCLEOTIDE SEQUENCE [LARGE SCALE GENOMIC DNA]</scope>
    <source>
        <strain evidence="2 3">FBKL4.011</strain>
    </source>
</reference>
<dbReference type="RefSeq" id="WP_113658067.1">
    <property type="nucleotide sequence ID" value="NZ_KZ845664.1"/>
</dbReference>
<keyword evidence="1" id="KW-0812">Transmembrane</keyword>
<reference evidence="2 3" key="1">
    <citation type="submission" date="2018-06" db="EMBL/GenBank/DDBJ databases">
        <title>Thermoflavimicrobium daqus sp. nov., a thermophilic microbe isolated from Moutai-flavour Daqu.</title>
        <authorList>
            <person name="Wang X."/>
            <person name="Zhou H."/>
        </authorList>
    </citation>
    <scope>NUCLEOTIDE SEQUENCE [LARGE SCALE GENOMIC DNA]</scope>
    <source>
        <strain evidence="2 3">FBKL4.011</strain>
    </source>
</reference>
<evidence type="ECO:0000313" key="2">
    <source>
        <dbReference type="EMBL" id="RAL26382.1"/>
    </source>
</evidence>
<proteinExistence type="predicted"/>
<keyword evidence="1" id="KW-0472">Membrane</keyword>
<feature type="transmembrane region" description="Helical" evidence="1">
    <location>
        <begin position="58"/>
        <end position="79"/>
    </location>
</feature>
<protein>
    <submittedName>
        <fullName evidence="2">Uncharacterized protein</fullName>
    </submittedName>
</protein>
<sequence length="140" mass="16329">MLDEGTPFILEVITELTRVVLFLYILAFGRKISLRSIFTTDVWTSLSQDMKKIKWQELAWHLVFFAIFAAIINGIISLITSEPIVLSFIDLTHITSFEPEEVKNAIYFVIKNMTIIPWTIVYMAYIFKLIYVRKSPKTNM</sequence>
<organism evidence="2 3">
    <name type="scientific">Thermoflavimicrobium daqui</name>
    <dbReference type="NCBI Taxonomy" id="2137476"/>
    <lineage>
        <taxon>Bacteria</taxon>
        <taxon>Bacillati</taxon>
        <taxon>Bacillota</taxon>
        <taxon>Bacilli</taxon>
        <taxon>Bacillales</taxon>
        <taxon>Thermoactinomycetaceae</taxon>
        <taxon>Thermoflavimicrobium</taxon>
    </lineage>
</organism>
<feature type="transmembrane region" description="Helical" evidence="1">
    <location>
        <begin position="105"/>
        <end position="127"/>
    </location>
</feature>
<feature type="transmembrane region" description="Helical" evidence="1">
    <location>
        <begin position="6"/>
        <end position="27"/>
    </location>
</feature>
<name>A0A364K838_9BACL</name>
<dbReference type="EMBL" id="QJKK01000002">
    <property type="protein sequence ID" value="RAL26382.1"/>
    <property type="molecule type" value="Genomic_DNA"/>
</dbReference>
<evidence type="ECO:0000313" key="3">
    <source>
        <dbReference type="Proteomes" id="UP000251213"/>
    </source>
</evidence>
<keyword evidence="1" id="KW-1133">Transmembrane helix</keyword>